<reference evidence="1 2" key="1">
    <citation type="submission" date="2015-11" db="EMBL/GenBank/DDBJ databases">
        <title>Genomic analysis of 38 Legionella species identifies large and diverse effector repertoires.</title>
        <authorList>
            <person name="Burstein D."/>
            <person name="Amaro F."/>
            <person name="Zusman T."/>
            <person name="Lifshitz Z."/>
            <person name="Cohen O."/>
            <person name="Gilbert J.A."/>
            <person name="Pupko T."/>
            <person name="Shuman H.A."/>
            <person name="Segal G."/>
        </authorList>
    </citation>
    <scope>NUCLEOTIDE SEQUENCE [LARGE SCALE GENOMIC DNA]</scope>
    <source>
        <strain evidence="1 2">IMVS3376</strain>
    </source>
</reference>
<sequence>MSKNQDVVYVFVKGYKGRFAYEITDYKFKDIYQSVKADILNDKNEKMYPINTDMQAMLESLNYVKDNRGKNKIPIHPVVFLFTTFELNFHVANALKNPDKNKENVKELEGIKKELARSLIDRDQIKIYWIPKDFENRMEYVEKLLEEEALSSNPPRL</sequence>
<keyword evidence="2" id="KW-1185">Reference proteome</keyword>
<name>A0A0W0ZE08_9GAMM</name>
<evidence type="ECO:0000313" key="1">
    <source>
        <dbReference type="EMBL" id="KTD67178.1"/>
    </source>
</evidence>
<dbReference type="PATRIC" id="fig|947033.5.peg.3597"/>
<dbReference type="RefSeq" id="WP_058512187.1">
    <property type="nucleotide sequence ID" value="NZ_LNYY01000021.1"/>
</dbReference>
<proteinExistence type="predicted"/>
<evidence type="ECO:0000313" key="2">
    <source>
        <dbReference type="Proteomes" id="UP000054926"/>
    </source>
</evidence>
<gene>
    <name evidence="1" type="ORF">Lste_3384</name>
</gene>
<dbReference type="EMBL" id="LNYY01000021">
    <property type="protein sequence ID" value="KTD67178.1"/>
    <property type="molecule type" value="Genomic_DNA"/>
</dbReference>
<dbReference type="AlphaFoldDB" id="A0A0W0ZE08"/>
<organism evidence="1 2">
    <name type="scientific">Legionella steelei</name>
    <dbReference type="NCBI Taxonomy" id="947033"/>
    <lineage>
        <taxon>Bacteria</taxon>
        <taxon>Pseudomonadati</taxon>
        <taxon>Pseudomonadota</taxon>
        <taxon>Gammaproteobacteria</taxon>
        <taxon>Legionellales</taxon>
        <taxon>Legionellaceae</taxon>
        <taxon>Legionella</taxon>
    </lineage>
</organism>
<comment type="caution">
    <text evidence="1">The sequence shown here is derived from an EMBL/GenBank/DDBJ whole genome shotgun (WGS) entry which is preliminary data.</text>
</comment>
<accession>A0A0W0ZE08</accession>
<dbReference type="OrthoDB" id="9759247at2"/>
<dbReference type="Proteomes" id="UP000054926">
    <property type="component" value="Unassembled WGS sequence"/>
</dbReference>
<protein>
    <submittedName>
        <fullName evidence="1">Uncharacterized protein</fullName>
    </submittedName>
</protein>